<dbReference type="EMBL" id="JABXWD010000221">
    <property type="protein sequence ID" value="MBV6342258.1"/>
    <property type="molecule type" value="Genomic_DNA"/>
</dbReference>
<dbReference type="PANTHER" id="PTHR44591:SF25">
    <property type="entry name" value="CHEMOTAXIS TWO-COMPONENT RESPONSE REGULATOR"/>
    <property type="match status" value="1"/>
</dbReference>
<evidence type="ECO:0000256" key="1">
    <source>
        <dbReference type="ARBA" id="ARBA00022553"/>
    </source>
</evidence>
<evidence type="ECO:0000313" key="5">
    <source>
        <dbReference type="Proteomes" id="UP001196980"/>
    </source>
</evidence>
<dbReference type="Gene3D" id="3.40.50.2300">
    <property type="match status" value="1"/>
</dbReference>
<dbReference type="PROSITE" id="PS50110">
    <property type="entry name" value="RESPONSE_REGULATORY"/>
    <property type="match status" value="1"/>
</dbReference>
<feature type="domain" description="Response regulatory" evidence="3">
    <location>
        <begin position="5"/>
        <end position="122"/>
    </location>
</feature>
<name>A0ABS6S1G7_9BACT</name>
<protein>
    <submittedName>
        <fullName evidence="4">Response regulator</fullName>
    </submittedName>
</protein>
<accession>A0ABS6S1G7</accession>
<dbReference type="Proteomes" id="UP001196980">
    <property type="component" value="Unassembled WGS sequence"/>
</dbReference>
<sequence>MKDKRFLIVDDSRSMRVVVKKILRRCAANCDILEADDGKEAITVLLTEKVDVIITDLAMSGMDGIELVKQARKLENGKFIPIIVLSAETDETISQSRKYGITAWISKPFTEDEFVKVLKKVIPGV</sequence>
<dbReference type="InterPro" id="IPR050595">
    <property type="entry name" value="Bact_response_regulator"/>
</dbReference>
<dbReference type="RefSeq" id="WP_218252880.1">
    <property type="nucleotide sequence ID" value="NZ_JABXWD010000221.1"/>
</dbReference>
<dbReference type="SMART" id="SM00448">
    <property type="entry name" value="REC"/>
    <property type="match status" value="1"/>
</dbReference>
<evidence type="ECO:0000259" key="3">
    <source>
        <dbReference type="PROSITE" id="PS50110"/>
    </source>
</evidence>
<feature type="modified residue" description="4-aspartylphosphate" evidence="2">
    <location>
        <position position="56"/>
    </location>
</feature>
<proteinExistence type="predicted"/>
<dbReference type="Pfam" id="PF00072">
    <property type="entry name" value="Response_reg"/>
    <property type="match status" value="1"/>
</dbReference>
<dbReference type="PANTHER" id="PTHR44591">
    <property type="entry name" value="STRESS RESPONSE REGULATOR PROTEIN 1"/>
    <property type="match status" value="1"/>
</dbReference>
<reference evidence="4 5" key="1">
    <citation type="journal article" date="2020" name="J Geophys Res Biogeosci">
        <title>Magnetotaxis as an Adaptation to Enable Bacterial Shuttling of Microbial Sulfur and Sulfur Cycling Across Aquatic Oxic#Anoxic Interfaces.</title>
        <authorList>
            <person name="Li J."/>
            <person name="Liu P."/>
            <person name="Wang J."/>
            <person name="Roberts A.P."/>
            <person name="Pan Y."/>
        </authorList>
    </citation>
    <scope>NUCLEOTIDE SEQUENCE [LARGE SCALE GENOMIC DNA]</scope>
    <source>
        <strain evidence="4 5">MYR-1_YQ</strain>
    </source>
</reference>
<organism evidence="4 5">
    <name type="scientific">Candidatus Magnetobacterium casense</name>
    <dbReference type="NCBI Taxonomy" id="1455061"/>
    <lineage>
        <taxon>Bacteria</taxon>
        <taxon>Pseudomonadati</taxon>
        <taxon>Nitrospirota</taxon>
        <taxon>Thermodesulfovibrionia</taxon>
        <taxon>Thermodesulfovibrionales</taxon>
        <taxon>Candidatus Magnetobacteriaceae</taxon>
        <taxon>Candidatus Magnetobacterium</taxon>
    </lineage>
</organism>
<dbReference type="InterPro" id="IPR001789">
    <property type="entry name" value="Sig_transdc_resp-reg_receiver"/>
</dbReference>
<keyword evidence="5" id="KW-1185">Reference proteome</keyword>
<dbReference type="SUPFAM" id="SSF52172">
    <property type="entry name" value="CheY-like"/>
    <property type="match status" value="1"/>
</dbReference>
<dbReference type="InterPro" id="IPR011006">
    <property type="entry name" value="CheY-like_superfamily"/>
</dbReference>
<evidence type="ECO:0000313" key="4">
    <source>
        <dbReference type="EMBL" id="MBV6342258.1"/>
    </source>
</evidence>
<gene>
    <name evidence="4" type="ORF">HWQ67_11735</name>
</gene>
<comment type="caution">
    <text evidence="4">The sequence shown here is derived from an EMBL/GenBank/DDBJ whole genome shotgun (WGS) entry which is preliminary data.</text>
</comment>
<evidence type="ECO:0000256" key="2">
    <source>
        <dbReference type="PROSITE-ProRule" id="PRU00169"/>
    </source>
</evidence>
<keyword evidence="1 2" id="KW-0597">Phosphoprotein</keyword>